<reference evidence="6" key="4">
    <citation type="submission" date="2025-09" db="UniProtKB">
        <authorList>
            <consortium name="Ensembl"/>
        </authorList>
    </citation>
    <scope>IDENTIFICATION</scope>
    <source>
        <strain evidence="6">HSOK</strain>
    </source>
</reference>
<feature type="signal peptide" evidence="4">
    <location>
        <begin position="1"/>
        <end position="24"/>
    </location>
</feature>
<sequence length="223" mass="24330">MDSNPAELPKIILVLLLGCCFCVAENNDKGCQNSGSTSSRDICCFITIAQTVGALGEKVTNMADKITLLETRLQNTDREVLELRSPRVAFSAALRDSGSGNIGPFTTSTPLKYKRIFSNYGDCYNPSTGIFTATVNGVYFFRFSMLNNVDPIPNSGVSLKKNDQRLTSVWDTSGTDSHDIGSNAAVIPLKVGDNVYVELQANMLVFDDSMNYNSFSGFLLFPE</sequence>
<dbReference type="PANTHER" id="PTHR22923:SF102">
    <property type="entry name" value="CEREBELLIN 13-RELATED"/>
    <property type="match status" value="1"/>
</dbReference>
<evidence type="ECO:0000259" key="5">
    <source>
        <dbReference type="PROSITE" id="PS50871"/>
    </source>
</evidence>
<keyword evidence="3 4" id="KW-0732">Signal</keyword>
<feature type="chain" id="PRO_5018233272" description="C1q domain-containing protein" evidence="4">
    <location>
        <begin position="25"/>
        <end position="223"/>
    </location>
</feature>
<dbReference type="Pfam" id="PF00386">
    <property type="entry name" value="C1q"/>
    <property type="match status" value="1"/>
</dbReference>
<reference key="1">
    <citation type="journal article" date="2007" name="Nature">
        <title>The medaka draft genome and insights into vertebrate genome evolution.</title>
        <authorList>
            <person name="Kasahara M."/>
            <person name="Naruse K."/>
            <person name="Sasaki S."/>
            <person name="Nakatani Y."/>
            <person name="Qu W."/>
            <person name="Ahsan B."/>
            <person name="Yamada T."/>
            <person name="Nagayasu Y."/>
            <person name="Doi K."/>
            <person name="Kasai Y."/>
            <person name="Jindo T."/>
            <person name="Kobayashi D."/>
            <person name="Shimada A."/>
            <person name="Toyoda A."/>
            <person name="Kuroki Y."/>
            <person name="Fujiyama A."/>
            <person name="Sasaki T."/>
            <person name="Shimizu A."/>
            <person name="Asakawa S."/>
            <person name="Shimizu N."/>
            <person name="Hashimoto S."/>
            <person name="Yang J."/>
            <person name="Lee Y."/>
            <person name="Matsushima K."/>
            <person name="Sugano S."/>
            <person name="Sakaizumi M."/>
            <person name="Narita T."/>
            <person name="Ohishi K."/>
            <person name="Haga S."/>
            <person name="Ohta F."/>
            <person name="Nomoto H."/>
            <person name="Nogata K."/>
            <person name="Morishita T."/>
            <person name="Endo T."/>
            <person name="Shin-I T."/>
            <person name="Takeda H."/>
            <person name="Morishita S."/>
            <person name="Kohara Y."/>
        </authorList>
    </citation>
    <scope>NUCLEOTIDE SEQUENCE [LARGE SCALE GENOMIC DNA]</scope>
    <source>
        <strain>Hd-rR</strain>
    </source>
</reference>
<evidence type="ECO:0000313" key="7">
    <source>
        <dbReference type="Proteomes" id="UP000265200"/>
    </source>
</evidence>
<evidence type="ECO:0000256" key="3">
    <source>
        <dbReference type="ARBA" id="ARBA00022729"/>
    </source>
</evidence>
<evidence type="ECO:0000256" key="2">
    <source>
        <dbReference type="ARBA" id="ARBA00022525"/>
    </source>
</evidence>
<dbReference type="SMART" id="SM00110">
    <property type="entry name" value="C1Q"/>
    <property type="match status" value="1"/>
</dbReference>
<dbReference type="AlphaFoldDB" id="A0A3P9IIT6"/>
<keyword evidence="2" id="KW-0964">Secreted</keyword>
<dbReference type="PANTHER" id="PTHR22923">
    <property type="entry name" value="CEREBELLIN-RELATED"/>
    <property type="match status" value="1"/>
</dbReference>
<evidence type="ECO:0000256" key="4">
    <source>
        <dbReference type="SAM" id="SignalP"/>
    </source>
</evidence>
<evidence type="ECO:0000256" key="1">
    <source>
        <dbReference type="ARBA" id="ARBA00004613"/>
    </source>
</evidence>
<feature type="domain" description="C1q" evidence="5">
    <location>
        <begin position="83"/>
        <end position="223"/>
    </location>
</feature>
<dbReference type="InterPro" id="IPR008983">
    <property type="entry name" value="Tumour_necrosis_fac-like_dom"/>
</dbReference>
<comment type="subcellular location">
    <subcellularLocation>
        <location evidence="1">Secreted</location>
    </subcellularLocation>
</comment>
<dbReference type="Gene3D" id="2.60.120.40">
    <property type="match status" value="1"/>
</dbReference>
<accession>A0A3P9IIT6</accession>
<dbReference type="Ensembl" id="ENSORLT00015028819.1">
    <property type="protein sequence ID" value="ENSORLP00015019778.1"/>
    <property type="gene ID" value="ENSORLG00015020852.1"/>
</dbReference>
<dbReference type="GO" id="GO:0005576">
    <property type="term" value="C:extracellular region"/>
    <property type="evidence" value="ECO:0007669"/>
    <property type="project" value="UniProtKB-SubCell"/>
</dbReference>
<dbReference type="InterPro" id="IPR001073">
    <property type="entry name" value="C1q_dom"/>
</dbReference>
<organism evidence="6 7">
    <name type="scientific">Oryzias latipes</name>
    <name type="common">Japanese rice fish</name>
    <name type="synonym">Japanese killifish</name>
    <dbReference type="NCBI Taxonomy" id="8090"/>
    <lineage>
        <taxon>Eukaryota</taxon>
        <taxon>Metazoa</taxon>
        <taxon>Chordata</taxon>
        <taxon>Craniata</taxon>
        <taxon>Vertebrata</taxon>
        <taxon>Euteleostomi</taxon>
        <taxon>Actinopterygii</taxon>
        <taxon>Neopterygii</taxon>
        <taxon>Teleostei</taxon>
        <taxon>Neoteleostei</taxon>
        <taxon>Acanthomorphata</taxon>
        <taxon>Ovalentaria</taxon>
        <taxon>Atherinomorphae</taxon>
        <taxon>Beloniformes</taxon>
        <taxon>Adrianichthyidae</taxon>
        <taxon>Oryziinae</taxon>
        <taxon>Oryzias</taxon>
    </lineage>
</organism>
<dbReference type="PROSITE" id="PS50871">
    <property type="entry name" value="C1Q"/>
    <property type="match status" value="1"/>
</dbReference>
<protein>
    <recommendedName>
        <fullName evidence="5">C1q domain-containing protein</fullName>
    </recommendedName>
</protein>
<proteinExistence type="predicted"/>
<dbReference type="PRINTS" id="PR00007">
    <property type="entry name" value="COMPLEMNTC1Q"/>
</dbReference>
<dbReference type="InterPro" id="IPR050822">
    <property type="entry name" value="Cerebellin_Synaptic_Org"/>
</dbReference>
<evidence type="ECO:0000313" key="6">
    <source>
        <dbReference type="Ensembl" id="ENSORLP00015019778.1"/>
    </source>
</evidence>
<dbReference type="Proteomes" id="UP000265200">
    <property type="component" value="Chromosome 8"/>
</dbReference>
<name>A0A3P9IIT6_ORYLA</name>
<reference evidence="6 7" key="2">
    <citation type="submission" date="2017-04" db="EMBL/GenBank/DDBJ databases">
        <title>CpG methylation of centromeres and impact of large insertions on vertebrate speciation.</title>
        <authorList>
            <person name="Ichikawa K."/>
            <person name="Yoshimura J."/>
            <person name="Morishita S."/>
        </authorList>
    </citation>
    <scope>NUCLEOTIDE SEQUENCE</scope>
    <source>
        <strain evidence="6 7">HSOK</strain>
    </source>
</reference>
<reference evidence="6" key="3">
    <citation type="submission" date="2025-08" db="UniProtKB">
        <authorList>
            <consortium name="Ensembl"/>
        </authorList>
    </citation>
    <scope>IDENTIFICATION</scope>
    <source>
        <strain evidence="6">HSOK</strain>
    </source>
</reference>
<dbReference type="SUPFAM" id="SSF49842">
    <property type="entry name" value="TNF-like"/>
    <property type="match status" value="1"/>
</dbReference>